<keyword evidence="1" id="KW-0472">Membrane</keyword>
<gene>
    <name evidence="2" type="ORF">SAMN05216464_11688</name>
</gene>
<feature type="transmembrane region" description="Helical" evidence="1">
    <location>
        <begin position="74"/>
        <end position="91"/>
    </location>
</feature>
<dbReference type="AlphaFoldDB" id="A0A1G7KDK1"/>
<sequence length="98" mass="11212">MVPGGIFKRRPNHNNTPESITLIIANFIVFIVAMQLFANCTKINTFFWVVLGALGVYNFFSIRKYREDYGKPQVIAYIVSLIALILLFVLLRSRPQSC</sequence>
<evidence type="ECO:0000256" key="1">
    <source>
        <dbReference type="SAM" id="Phobius"/>
    </source>
</evidence>
<keyword evidence="3" id="KW-1185">Reference proteome</keyword>
<feature type="transmembrane region" description="Helical" evidence="1">
    <location>
        <begin position="45"/>
        <end position="62"/>
    </location>
</feature>
<keyword evidence="1" id="KW-0812">Transmembrane</keyword>
<organism evidence="2 3">
    <name type="scientific">Mucilaginibacter pineti</name>
    <dbReference type="NCBI Taxonomy" id="1391627"/>
    <lineage>
        <taxon>Bacteria</taxon>
        <taxon>Pseudomonadati</taxon>
        <taxon>Bacteroidota</taxon>
        <taxon>Sphingobacteriia</taxon>
        <taxon>Sphingobacteriales</taxon>
        <taxon>Sphingobacteriaceae</taxon>
        <taxon>Mucilaginibacter</taxon>
    </lineage>
</organism>
<keyword evidence="1" id="KW-1133">Transmembrane helix</keyword>
<name>A0A1G7KDK1_9SPHI</name>
<dbReference type="STRING" id="1391627.SAMN05216464_11688"/>
<evidence type="ECO:0000313" key="3">
    <source>
        <dbReference type="Proteomes" id="UP000199072"/>
    </source>
</evidence>
<protein>
    <submittedName>
        <fullName evidence="2">Uncharacterized protein</fullName>
    </submittedName>
</protein>
<dbReference type="EMBL" id="FNAI01000016">
    <property type="protein sequence ID" value="SDF35245.1"/>
    <property type="molecule type" value="Genomic_DNA"/>
</dbReference>
<evidence type="ECO:0000313" key="2">
    <source>
        <dbReference type="EMBL" id="SDF35245.1"/>
    </source>
</evidence>
<dbReference type="RefSeq" id="WP_091154776.1">
    <property type="nucleotide sequence ID" value="NZ_FNAI01000016.1"/>
</dbReference>
<feature type="transmembrane region" description="Helical" evidence="1">
    <location>
        <begin position="20"/>
        <end position="38"/>
    </location>
</feature>
<dbReference type="Proteomes" id="UP000199072">
    <property type="component" value="Unassembled WGS sequence"/>
</dbReference>
<accession>A0A1G7KDK1</accession>
<proteinExistence type="predicted"/>
<reference evidence="2 3" key="1">
    <citation type="submission" date="2016-10" db="EMBL/GenBank/DDBJ databases">
        <authorList>
            <person name="de Groot N.N."/>
        </authorList>
    </citation>
    <scope>NUCLEOTIDE SEQUENCE [LARGE SCALE GENOMIC DNA]</scope>
    <source>
        <strain evidence="2 3">47C3B</strain>
    </source>
</reference>
<dbReference type="OrthoDB" id="798550at2"/>